<evidence type="ECO:0000259" key="3">
    <source>
        <dbReference type="PROSITE" id="PS51649"/>
    </source>
</evidence>
<dbReference type="Proteomes" id="UP000245207">
    <property type="component" value="Unassembled WGS sequence"/>
</dbReference>
<evidence type="ECO:0000313" key="5">
    <source>
        <dbReference type="Proteomes" id="UP000245207"/>
    </source>
</evidence>
<dbReference type="GO" id="GO:0016567">
    <property type="term" value="P:protein ubiquitination"/>
    <property type="evidence" value="ECO:0007669"/>
    <property type="project" value="UniProtKB-UniPathway"/>
</dbReference>
<organism evidence="4 5">
    <name type="scientific">Artemisia annua</name>
    <name type="common">Sweet wormwood</name>
    <dbReference type="NCBI Taxonomy" id="35608"/>
    <lineage>
        <taxon>Eukaryota</taxon>
        <taxon>Viridiplantae</taxon>
        <taxon>Streptophyta</taxon>
        <taxon>Embryophyta</taxon>
        <taxon>Tracheophyta</taxon>
        <taxon>Spermatophyta</taxon>
        <taxon>Magnoliopsida</taxon>
        <taxon>eudicotyledons</taxon>
        <taxon>Gunneridae</taxon>
        <taxon>Pentapetalae</taxon>
        <taxon>asterids</taxon>
        <taxon>campanulids</taxon>
        <taxon>Asterales</taxon>
        <taxon>Asteraceae</taxon>
        <taxon>Asteroideae</taxon>
        <taxon>Anthemideae</taxon>
        <taxon>Artemisiinae</taxon>
        <taxon>Artemisia</taxon>
    </lineage>
</organism>
<accession>A0A2U1NCE3</accession>
<dbReference type="PROSITE" id="PS51649">
    <property type="entry name" value="NPH3"/>
    <property type="match status" value="1"/>
</dbReference>
<evidence type="ECO:0000313" key="4">
    <source>
        <dbReference type="EMBL" id="PWA71157.1"/>
    </source>
</evidence>
<dbReference type="STRING" id="35608.A0A2U1NCE3"/>
<dbReference type="EMBL" id="PKPP01003126">
    <property type="protein sequence ID" value="PWA71157.1"/>
    <property type="molecule type" value="Genomic_DNA"/>
</dbReference>
<dbReference type="InterPro" id="IPR027356">
    <property type="entry name" value="NPH3_dom"/>
</dbReference>
<keyword evidence="1" id="KW-0833">Ubl conjugation pathway</keyword>
<protein>
    <submittedName>
        <fullName evidence="4">BTB/POZ domain-containing protein</fullName>
    </submittedName>
</protein>
<feature type="domain" description="NPH3" evidence="3">
    <location>
        <begin position="152"/>
        <end position="203"/>
    </location>
</feature>
<dbReference type="PANTHER" id="PTHR32370">
    <property type="entry name" value="OS12G0117600 PROTEIN"/>
    <property type="match status" value="1"/>
</dbReference>
<comment type="caution">
    <text evidence="4">The sequence shown here is derived from an EMBL/GenBank/DDBJ whole genome shotgun (WGS) entry which is preliminary data.</text>
</comment>
<dbReference type="AlphaFoldDB" id="A0A2U1NCE3"/>
<dbReference type="OrthoDB" id="624345at2759"/>
<keyword evidence="5" id="KW-1185">Reference proteome</keyword>
<evidence type="ECO:0000256" key="2">
    <source>
        <dbReference type="PROSITE-ProRule" id="PRU00982"/>
    </source>
</evidence>
<comment type="similarity">
    <text evidence="2">Belongs to the NPH3 family.</text>
</comment>
<proteinExistence type="inferred from homology"/>
<evidence type="ECO:0000256" key="1">
    <source>
        <dbReference type="ARBA" id="ARBA00022786"/>
    </source>
</evidence>
<gene>
    <name evidence="4" type="ORF">CTI12_AA269720</name>
</gene>
<reference evidence="4 5" key="1">
    <citation type="journal article" date="2018" name="Mol. Plant">
        <title>The genome of Artemisia annua provides insight into the evolution of Asteraceae family and artemisinin biosynthesis.</title>
        <authorList>
            <person name="Shen Q."/>
            <person name="Zhang L."/>
            <person name="Liao Z."/>
            <person name="Wang S."/>
            <person name="Yan T."/>
            <person name="Shi P."/>
            <person name="Liu M."/>
            <person name="Fu X."/>
            <person name="Pan Q."/>
            <person name="Wang Y."/>
            <person name="Lv Z."/>
            <person name="Lu X."/>
            <person name="Zhang F."/>
            <person name="Jiang W."/>
            <person name="Ma Y."/>
            <person name="Chen M."/>
            <person name="Hao X."/>
            <person name="Li L."/>
            <person name="Tang Y."/>
            <person name="Lv G."/>
            <person name="Zhou Y."/>
            <person name="Sun X."/>
            <person name="Brodelius P.E."/>
            <person name="Rose J.K.C."/>
            <person name="Tang K."/>
        </authorList>
    </citation>
    <scope>NUCLEOTIDE SEQUENCE [LARGE SCALE GENOMIC DNA]</scope>
    <source>
        <strain evidence="5">cv. Huhao1</strain>
        <tissue evidence="4">Leaf</tissue>
    </source>
</reference>
<name>A0A2U1NCE3_ARTAN</name>
<sequence>MVSGRGYGVFTRWLRFVGIVRSGDSFEMWVCEVVRGLGCGYGEVAQMIRSEEMVRWSCRERKLSHHADKDKVNDFRVFLNNKLKCASVGCSRWEVVEIKFHFEEMDAFMRGSFTGYCLKLKCEVVRGLGCGYGEVAQMIRSEEMVRWSCRERVHPWIKEVNHEKIHGVMDCQKLTLEACTHASQNERLPLQPMVRVLSFEQLQVHQAIARKLMNADIGPSDVERLQVFFLLLLLKLAAKLLPSMISRLIAILGGRTLSELDPAYFYIAKNTYGGLAAHFV</sequence>
<dbReference type="UniPathway" id="UPA00143"/>
<dbReference type="InterPro" id="IPR043454">
    <property type="entry name" value="NPH3/RPT2-like"/>
</dbReference>